<dbReference type="Pfam" id="PF13304">
    <property type="entry name" value="AAA_21"/>
    <property type="match status" value="1"/>
</dbReference>
<proteinExistence type="predicted"/>
<dbReference type="InterPro" id="IPR003959">
    <property type="entry name" value="ATPase_AAA_core"/>
</dbReference>
<sequence>MFFKHIEIHNFRGIESLKINNIKQVNLITGKNNCGKTSVLEAVFLLTGMSNPQLTVNIHAFRDLLLTDDDNFSYLFKNFDFSQYPSITGQSSSQKRTLEIKAVYPTFTEISKQISEKRELSKEEFMSNASTNKKDSIEGLTLTFNINKKKNFQTEIKLKQGEIKLSRDYKEKLNASFINPKTIMNDLDQRLDAIVVKKDLGIIVNALKEIEPSLVDIRMGARGMVYADIGIDKLVPVNIMGDGIRRILAILAAISERKDGILLIDEIENGLHFSTLFVLWKAVLKTAFDNNIQLFITTHSYECIEAITRIYKNNTLNLEKDFITLFRIEKNNKGQHRAFQYETDTLLAGIEKEFEVR</sequence>
<name>A0A975BAR3_9BACT</name>
<dbReference type="InterPro" id="IPR027417">
    <property type="entry name" value="P-loop_NTPase"/>
</dbReference>
<protein>
    <submittedName>
        <fullName evidence="2">AAA family ATPase domain-containing protein</fullName>
    </submittedName>
</protein>
<reference evidence="2" key="1">
    <citation type="journal article" date="2021" name="Microb. Physiol.">
        <title>Proteogenomic Insights into the Physiology of Marine, Sulfate-Reducing, Filamentous Desulfonema limicola and Desulfonema magnum.</title>
        <authorList>
            <person name="Schnaars V."/>
            <person name="Wohlbrand L."/>
            <person name="Scheve S."/>
            <person name="Hinrichs C."/>
            <person name="Reinhardt R."/>
            <person name="Rabus R."/>
        </authorList>
    </citation>
    <scope>NUCLEOTIDE SEQUENCE</scope>
    <source>
        <strain evidence="2">5ac10</strain>
    </source>
</reference>
<evidence type="ECO:0000313" key="2">
    <source>
        <dbReference type="EMBL" id="QTA81968.1"/>
    </source>
</evidence>
<dbReference type="GO" id="GO:0005524">
    <property type="term" value="F:ATP binding"/>
    <property type="evidence" value="ECO:0007669"/>
    <property type="project" value="InterPro"/>
</dbReference>
<dbReference type="EMBL" id="CP061799">
    <property type="protein sequence ID" value="QTA81968.1"/>
    <property type="molecule type" value="Genomic_DNA"/>
</dbReference>
<dbReference type="InterPro" id="IPR051396">
    <property type="entry name" value="Bact_Antivir_Def_Nuclease"/>
</dbReference>
<dbReference type="PANTHER" id="PTHR43581">
    <property type="entry name" value="ATP/GTP PHOSPHATASE"/>
    <property type="match status" value="1"/>
</dbReference>
<dbReference type="Proteomes" id="UP000663720">
    <property type="component" value="Chromosome"/>
</dbReference>
<gene>
    <name evidence="2" type="ORF">dnl_43280</name>
</gene>
<feature type="domain" description="ATPase AAA-type core" evidence="1">
    <location>
        <begin position="25"/>
        <end position="302"/>
    </location>
</feature>
<dbReference type="Gene3D" id="3.40.50.300">
    <property type="entry name" value="P-loop containing nucleotide triphosphate hydrolases"/>
    <property type="match status" value="1"/>
</dbReference>
<dbReference type="AlphaFoldDB" id="A0A975BAR3"/>
<dbReference type="PIRSF" id="PIRSF029347">
    <property type="entry name" value="RecF"/>
    <property type="match status" value="1"/>
</dbReference>
<evidence type="ECO:0000259" key="1">
    <source>
        <dbReference type="Pfam" id="PF13304"/>
    </source>
</evidence>
<dbReference type="KEGG" id="dli:dnl_43280"/>
<keyword evidence="3" id="KW-1185">Reference proteome</keyword>
<dbReference type="SUPFAM" id="SSF52540">
    <property type="entry name" value="P-loop containing nucleoside triphosphate hydrolases"/>
    <property type="match status" value="1"/>
</dbReference>
<accession>A0A975BAR3</accession>
<dbReference type="GO" id="GO:0016887">
    <property type="term" value="F:ATP hydrolysis activity"/>
    <property type="evidence" value="ECO:0007669"/>
    <property type="project" value="InterPro"/>
</dbReference>
<dbReference type="InterPro" id="IPR014555">
    <property type="entry name" value="RecF-like"/>
</dbReference>
<dbReference type="PANTHER" id="PTHR43581:SF4">
    <property type="entry name" value="ATP_GTP PHOSPHATASE"/>
    <property type="match status" value="1"/>
</dbReference>
<organism evidence="2 3">
    <name type="scientific">Desulfonema limicola</name>
    <dbReference type="NCBI Taxonomy" id="45656"/>
    <lineage>
        <taxon>Bacteria</taxon>
        <taxon>Pseudomonadati</taxon>
        <taxon>Thermodesulfobacteriota</taxon>
        <taxon>Desulfobacteria</taxon>
        <taxon>Desulfobacterales</taxon>
        <taxon>Desulfococcaceae</taxon>
        <taxon>Desulfonema</taxon>
    </lineage>
</organism>
<evidence type="ECO:0000313" key="3">
    <source>
        <dbReference type="Proteomes" id="UP000663720"/>
    </source>
</evidence>
<dbReference type="RefSeq" id="WP_207687944.1">
    <property type="nucleotide sequence ID" value="NZ_CP061799.1"/>
</dbReference>